<evidence type="ECO:0000313" key="6">
    <source>
        <dbReference type="EMBL" id="CCC81555.1"/>
    </source>
</evidence>
<evidence type="ECO:0000313" key="7">
    <source>
        <dbReference type="Proteomes" id="UP000002654"/>
    </source>
</evidence>
<feature type="domain" description="ABC transporter" evidence="5">
    <location>
        <begin position="2"/>
        <end position="203"/>
    </location>
</feature>
<accession>G4RPR0</accession>
<dbReference type="STRING" id="768679.TTX_0902"/>
<evidence type="ECO:0000256" key="2">
    <source>
        <dbReference type="ARBA" id="ARBA00022448"/>
    </source>
</evidence>
<gene>
    <name evidence="6" type="ordered locus">TTX_0902</name>
</gene>
<dbReference type="AlphaFoldDB" id="G4RPR0"/>
<keyword evidence="7" id="KW-1185">Reference proteome</keyword>
<dbReference type="InterPro" id="IPR050763">
    <property type="entry name" value="ABC_transporter_ATP-binding"/>
</dbReference>
<dbReference type="RefSeq" id="WP_014126811.1">
    <property type="nucleotide sequence ID" value="NC_016070.1"/>
</dbReference>
<keyword evidence="4 6" id="KW-0067">ATP-binding</keyword>
<proteinExistence type="inferred from homology"/>
<dbReference type="SUPFAM" id="SSF52540">
    <property type="entry name" value="P-loop containing nucleoside triphosphate hydrolases"/>
    <property type="match status" value="1"/>
</dbReference>
<dbReference type="InterPro" id="IPR017871">
    <property type="entry name" value="ABC_transporter-like_CS"/>
</dbReference>
<dbReference type="Gene3D" id="3.40.50.300">
    <property type="entry name" value="P-loop containing nucleotide triphosphate hydrolases"/>
    <property type="match status" value="1"/>
</dbReference>
<evidence type="ECO:0000256" key="3">
    <source>
        <dbReference type="ARBA" id="ARBA00022741"/>
    </source>
</evidence>
<dbReference type="GO" id="GO:0005524">
    <property type="term" value="F:ATP binding"/>
    <property type="evidence" value="ECO:0007669"/>
    <property type="project" value="UniProtKB-KW"/>
</dbReference>
<dbReference type="HOGENOM" id="CLU_000604_1_22_2"/>
<evidence type="ECO:0000259" key="5">
    <source>
        <dbReference type="PROSITE" id="PS50893"/>
    </source>
</evidence>
<reference evidence="6 7" key="1">
    <citation type="journal article" date="2011" name="PLoS ONE">
        <title>The complete genome sequence of Thermoproteus tenax: a physiologically versatile member of the Crenarchaeota.</title>
        <authorList>
            <person name="Siebers B."/>
            <person name="Zaparty M."/>
            <person name="Raddatz G."/>
            <person name="Tjaden B."/>
            <person name="Albers S.V."/>
            <person name="Bell S.D."/>
            <person name="Blombach F."/>
            <person name="Kletzin A."/>
            <person name="Kyrpides N."/>
            <person name="Lanz C."/>
            <person name="Plagens A."/>
            <person name="Rampp M."/>
            <person name="Rosinus A."/>
            <person name="von Jan M."/>
            <person name="Makarova K.S."/>
            <person name="Klenk H.P."/>
            <person name="Schuster S.C."/>
            <person name="Hensel R."/>
        </authorList>
    </citation>
    <scope>NUCLEOTIDE SEQUENCE [LARGE SCALE GENOMIC DNA]</scope>
    <source>
        <strain evidence="7">ATCC 35583 / DSM 2078 / JCM 9277 / NBRC 100435 / Kra 1</strain>
    </source>
</reference>
<dbReference type="PROSITE" id="PS50893">
    <property type="entry name" value="ABC_TRANSPORTER_2"/>
    <property type="match status" value="1"/>
</dbReference>
<dbReference type="PaxDb" id="768679-TTX_0902"/>
<dbReference type="OrthoDB" id="18209at2157"/>
<protein>
    <submittedName>
        <fullName evidence="6">ABC-type sulfate transporter, ATP-binding protein</fullName>
    </submittedName>
</protein>
<dbReference type="InterPro" id="IPR027417">
    <property type="entry name" value="P-loop_NTPase"/>
</dbReference>
<dbReference type="InterPro" id="IPR003593">
    <property type="entry name" value="AAA+_ATPase"/>
</dbReference>
<keyword evidence="3" id="KW-0547">Nucleotide-binding</keyword>
<keyword evidence="2" id="KW-0813">Transport</keyword>
<dbReference type="KEGG" id="ttn:TTX_0902"/>
<organism evidence="6 7">
    <name type="scientific">Thermoproteus tenax (strain ATCC 35583 / DSM 2078 / JCM 9277 / NBRC 100435 / Kra 1)</name>
    <dbReference type="NCBI Taxonomy" id="768679"/>
    <lineage>
        <taxon>Archaea</taxon>
        <taxon>Thermoproteota</taxon>
        <taxon>Thermoprotei</taxon>
        <taxon>Thermoproteales</taxon>
        <taxon>Thermoproteaceae</taxon>
        <taxon>Thermoproteus</taxon>
    </lineage>
</organism>
<comment type="similarity">
    <text evidence="1">Belongs to the ABC transporter superfamily.</text>
</comment>
<dbReference type="PANTHER" id="PTHR42711">
    <property type="entry name" value="ABC TRANSPORTER ATP-BINDING PROTEIN"/>
    <property type="match status" value="1"/>
</dbReference>
<dbReference type="InterPro" id="IPR003439">
    <property type="entry name" value="ABC_transporter-like_ATP-bd"/>
</dbReference>
<dbReference type="EMBL" id="FN869859">
    <property type="protein sequence ID" value="CCC81555.1"/>
    <property type="molecule type" value="Genomic_DNA"/>
</dbReference>
<evidence type="ECO:0000256" key="4">
    <source>
        <dbReference type="ARBA" id="ARBA00022840"/>
    </source>
</evidence>
<sequence>MISARNLWKSYGSIAALRGATIDLESGINCIRGPNGSGKSTLMKILALLEIPDKGALFIFGHRITPQEWSHAEKLRGSIAYVPQSPDLFSVPVKSLVSICGKSTTLSWIEYFGLSKYISRSAAALSPGQRRRLQLAIAFSCVKKALLLDEPETYLDGEGRKLLAYALREISRDGVVIGYVSHGEPLVPCDRSYLIRDGAVVSE</sequence>
<dbReference type="eggNOG" id="arCOG00194">
    <property type="taxonomic scope" value="Archaea"/>
</dbReference>
<dbReference type="GO" id="GO:0016887">
    <property type="term" value="F:ATP hydrolysis activity"/>
    <property type="evidence" value="ECO:0007669"/>
    <property type="project" value="InterPro"/>
</dbReference>
<name>G4RPR0_THETK</name>
<dbReference type="Pfam" id="PF00005">
    <property type="entry name" value="ABC_tran"/>
    <property type="match status" value="1"/>
</dbReference>
<dbReference type="PROSITE" id="PS00211">
    <property type="entry name" value="ABC_TRANSPORTER_1"/>
    <property type="match status" value="1"/>
</dbReference>
<dbReference type="SMART" id="SM00382">
    <property type="entry name" value="AAA"/>
    <property type="match status" value="1"/>
</dbReference>
<dbReference type="PATRIC" id="fig|768679.9.peg.911"/>
<evidence type="ECO:0000256" key="1">
    <source>
        <dbReference type="ARBA" id="ARBA00005417"/>
    </source>
</evidence>
<dbReference type="Proteomes" id="UP000002654">
    <property type="component" value="Chromosome"/>
</dbReference>
<dbReference type="GeneID" id="11261796"/>
<dbReference type="PANTHER" id="PTHR42711:SF5">
    <property type="entry name" value="ABC TRANSPORTER ATP-BINDING PROTEIN NATA"/>
    <property type="match status" value="1"/>
</dbReference>